<dbReference type="InterPro" id="IPR003661">
    <property type="entry name" value="HisK_dim/P_dom"/>
</dbReference>
<gene>
    <name evidence="23" type="ORF">E6K78_01490</name>
</gene>
<organism evidence="23 24">
    <name type="scientific">Eiseniibacteriota bacterium</name>
    <dbReference type="NCBI Taxonomy" id="2212470"/>
    <lineage>
        <taxon>Bacteria</taxon>
        <taxon>Candidatus Eiseniibacteriota</taxon>
    </lineage>
</organism>
<evidence type="ECO:0000256" key="18">
    <source>
        <dbReference type="SAM" id="MobiDB-lite"/>
    </source>
</evidence>
<dbReference type="GO" id="GO:0005524">
    <property type="term" value="F:ATP binding"/>
    <property type="evidence" value="ECO:0007669"/>
    <property type="project" value="UniProtKB-KW"/>
</dbReference>
<evidence type="ECO:0000259" key="22">
    <source>
        <dbReference type="PROSITE" id="PS50894"/>
    </source>
</evidence>
<keyword evidence="12" id="KW-0902">Two-component regulatory system</keyword>
<dbReference type="InterPro" id="IPR005467">
    <property type="entry name" value="His_kinase_dom"/>
</dbReference>
<dbReference type="CDD" id="cd16922">
    <property type="entry name" value="HATPase_EvgS-ArcB-TorS-like"/>
    <property type="match status" value="1"/>
</dbReference>
<keyword evidence="8" id="KW-0547">Nucleotide-binding</keyword>
<dbReference type="SMART" id="SM00387">
    <property type="entry name" value="HATPase_c"/>
    <property type="match status" value="1"/>
</dbReference>
<dbReference type="SMART" id="SM00091">
    <property type="entry name" value="PAS"/>
    <property type="match status" value="1"/>
</dbReference>
<dbReference type="Pfam" id="PF00512">
    <property type="entry name" value="HisKA"/>
    <property type="match status" value="1"/>
</dbReference>
<reference evidence="23 24" key="1">
    <citation type="journal article" date="2019" name="Nat. Microbiol.">
        <title>Mediterranean grassland soil C-N compound turnover is dependent on rainfall and depth, and is mediated by genomically divergent microorganisms.</title>
        <authorList>
            <person name="Diamond S."/>
            <person name="Andeer P.F."/>
            <person name="Li Z."/>
            <person name="Crits-Christoph A."/>
            <person name="Burstein D."/>
            <person name="Anantharaman K."/>
            <person name="Lane K.R."/>
            <person name="Thomas B.C."/>
            <person name="Pan C."/>
            <person name="Northen T.R."/>
            <person name="Banfield J.F."/>
        </authorList>
    </citation>
    <scope>NUCLEOTIDE SEQUENCE [LARGE SCALE GENOMIC DNA]</scope>
    <source>
        <strain evidence="23">WS_8</strain>
    </source>
</reference>
<dbReference type="Gene3D" id="3.30.565.10">
    <property type="entry name" value="Histidine kinase-like ATPase, C-terminal domain"/>
    <property type="match status" value="1"/>
</dbReference>
<comment type="subcellular location">
    <subcellularLocation>
        <location evidence="2">Cell membrane</location>
        <topology evidence="2">Multi-pass membrane protein</topology>
    </subcellularLocation>
</comment>
<comment type="caution">
    <text evidence="23">The sequence shown here is derived from an EMBL/GenBank/DDBJ whole genome shotgun (WGS) entry which is preliminary data.</text>
</comment>
<dbReference type="InterPro" id="IPR004358">
    <property type="entry name" value="Sig_transdc_His_kin-like_C"/>
</dbReference>
<evidence type="ECO:0000256" key="15">
    <source>
        <dbReference type="ARBA" id="ARBA00068150"/>
    </source>
</evidence>
<evidence type="ECO:0000256" key="13">
    <source>
        <dbReference type="ARBA" id="ARBA00023136"/>
    </source>
</evidence>
<keyword evidence="9" id="KW-0418">Kinase</keyword>
<evidence type="ECO:0000256" key="9">
    <source>
        <dbReference type="ARBA" id="ARBA00022777"/>
    </source>
</evidence>
<keyword evidence="7" id="KW-0812">Transmembrane</keyword>
<dbReference type="Pfam" id="PF00989">
    <property type="entry name" value="PAS"/>
    <property type="match status" value="1"/>
</dbReference>
<dbReference type="FunFam" id="1.10.287.130:FF:000002">
    <property type="entry name" value="Two-component osmosensing histidine kinase"/>
    <property type="match status" value="1"/>
</dbReference>
<keyword evidence="13" id="KW-0472">Membrane</keyword>
<dbReference type="PROSITE" id="PS50110">
    <property type="entry name" value="RESPONSE_REGULATORY"/>
    <property type="match status" value="2"/>
</dbReference>
<dbReference type="FunFam" id="3.30.565.10:FF:000010">
    <property type="entry name" value="Sensor histidine kinase RcsC"/>
    <property type="match status" value="1"/>
</dbReference>
<feature type="compositionally biased region" description="Low complexity" evidence="18">
    <location>
        <begin position="728"/>
        <end position="738"/>
    </location>
</feature>
<dbReference type="InterPro" id="IPR036641">
    <property type="entry name" value="HPT_dom_sf"/>
</dbReference>
<comment type="subunit">
    <text evidence="14">At low DSF concentrations, interacts with RpfF.</text>
</comment>
<dbReference type="Gene3D" id="3.30.450.20">
    <property type="entry name" value="PAS domain"/>
    <property type="match status" value="1"/>
</dbReference>
<evidence type="ECO:0000256" key="16">
    <source>
        <dbReference type="PROSITE-ProRule" id="PRU00110"/>
    </source>
</evidence>
<comment type="catalytic activity">
    <reaction evidence="1">
        <text>ATP + protein L-histidine = ADP + protein N-phospho-L-histidine.</text>
        <dbReference type="EC" id="2.7.13.3"/>
    </reaction>
</comment>
<evidence type="ECO:0000256" key="8">
    <source>
        <dbReference type="ARBA" id="ARBA00022741"/>
    </source>
</evidence>
<dbReference type="InterPro" id="IPR003594">
    <property type="entry name" value="HATPase_dom"/>
</dbReference>
<dbReference type="SMART" id="SM00448">
    <property type="entry name" value="REC"/>
    <property type="match status" value="2"/>
</dbReference>
<dbReference type="CDD" id="cd00156">
    <property type="entry name" value="REC"/>
    <property type="match status" value="1"/>
</dbReference>
<feature type="modified residue" description="4-aspartylphosphate" evidence="17">
    <location>
        <position position="472"/>
    </location>
</feature>
<dbReference type="InterPro" id="IPR035965">
    <property type="entry name" value="PAS-like_dom_sf"/>
</dbReference>
<dbReference type="InterPro" id="IPR000014">
    <property type="entry name" value="PAS"/>
</dbReference>
<dbReference type="GO" id="GO:0005886">
    <property type="term" value="C:plasma membrane"/>
    <property type="evidence" value="ECO:0007669"/>
    <property type="project" value="UniProtKB-SubCell"/>
</dbReference>
<dbReference type="InterPro" id="IPR008207">
    <property type="entry name" value="Sig_transdc_His_kin_Hpt_dom"/>
</dbReference>
<evidence type="ECO:0000259" key="21">
    <source>
        <dbReference type="PROSITE" id="PS50112"/>
    </source>
</evidence>
<dbReference type="SUPFAM" id="SSF47226">
    <property type="entry name" value="Histidine-containing phosphotransfer domain, HPT domain"/>
    <property type="match status" value="1"/>
</dbReference>
<dbReference type="CDD" id="cd00130">
    <property type="entry name" value="PAS"/>
    <property type="match status" value="1"/>
</dbReference>
<proteinExistence type="predicted"/>
<dbReference type="Pfam" id="PF00072">
    <property type="entry name" value="Response_reg"/>
    <property type="match status" value="2"/>
</dbReference>
<feature type="domain" description="Response regulatory" evidence="20">
    <location>
        <begin position="418"/>
        <end position="539"/>
    </location>
</feature>
<feature type="domain" description="Response regulatory" evidence="20">
    <location>
        <begin position="573"/>
        <end position="691"/>
    </location>
</feature>
<dbReference type="CDD" id="cd00082">
    <property type="entry name" value="HisKA"/>
    <property type="match status" value="1"/>
</dbReference>
<keyword evidence="5 17" id="KW-0597">Phosphoprotein</keyword>
<keyword evidence="10" id="KW-0067">ATP-binding</keyword>
<dbReference type="Pfam" id="PF01627">
    <property type="entry name" value="Hpt"/>
    <property type="match status" value="1"/>
</dbReference>
<dbReference type="PRINTS" id="PR00344">
    <property type="entry name" value="BCTRLSENSOR"/>
</dbReference>
<evidence type="ECO:0000256" key="17">
    <source>
        <dbReference type="PROSITE-ProRule" id="PRU00169"/>
    </source>
</evidence>
<evidence type="ECO:0000259" key="19">
    <source>
        <dbReference type="PROSITE" id="PS50109"/>
    </source>
</evidence>
<dbReference type="PANTHER" id="PTHR45339">
    <property type="entry name" value="HYBRID SIGNAL TRANSDUCTION HISTIDINE KINASE J"/>
    <property type="match status" value="1"/>
</dbReference>
<keyword evidence="4" id="KW-1003">Cell membrane</keyword>
<evidence type="ECO:0000256" key="4">
    <source>
        <dbReference type="ARBA" id="ARBA00022475"/>
    </source>
</evidence>
<accession>A0A538TXW5</accession>
<dbReference type="CDD" id="cd17546">
    <property type="entry name" value="REC_hyHK_CKI1_RcsC-like"/>
    <property type="match status" value="1"/>
</dbReference>
<evidence type="ECO:0000256" key="6">
    <source>
        <dbReference type="ARBA" id="ARBA00022679"/>
    </source>
</evidence>
<sequence>MKAQTLHAAPRHLSSSGAGHAPRSAEARPQATSDIRDLVPDPLICCDAEGRLAWINRAAEEMTGYAAPELLGQSFLVLLAPAKRKRLAGFFLRRHHQSATEIARDLPLVTRDGRIVWVAARVKRIQVAGGWSGYVAGLHDVHRATFELEALRRKVRSLTAGAAQASEAARLKDEFLATVSHEIRTPMNGVIGMTRLLLESNLDRDQRHFAEVIQTSSEALLELVNEILDFSKIEAGKFEIETIDFDLRLTMDGVSAILAPRAEEKGLQFTCAVHHNLPSQLRGDPGRLRQVLINLAGNALKFTEHGQVSIQVDPVHENPQQVSVRFAVNDTGIGMTESQRSGLFEVFGQADSSIARRFGGTGLGLAISRRLVALMGGQVGVESEPGRGSTFWFRLPFEKQQVTPEASRAPEVELKGLRILVADPSPSMRIALTEMLSTWGCESVEVADGDAALAAMRSAAGRGTPYRLAIIDMQLPAIDGEKLAPMIRQDATLAATLLMLTTGLGRRGDAARAQTLGYSAYLLKPVQQSHLYDALIEVLHRGAPAGDVPPRPETSPSIVTRHSVAEQRRQRTRVLVVDDNSVNLLVAVAALRRAGYQPEIAASGAAAIEAHARQPFDLILMDIQMPDMDGYQTTDEIRRVDVEQGRRTPVIAMTAHHRPVDRQRCLDAGMDDHLPKPIDLQGLASTIERWTRPELKAGDATGAASPRGGGSPTPSVLAPSPGSDTNDASPPSDAPPAIVVPIADAEPVLDERRLDSSSMGSAELKDILLRAFYTHARPRLAKLRERAAAGEASAVEFEAHGLKGMCATLGAARCASLFAHIERLGREKDLKSLPQVLARADVEVGRVEALVPPEARAA</sequence>
<dbReference type="GO" id="GO:0000155">
    <property type="term" value="F:phosphorelay sensor kinase activity"/>
    <property type="evidence" value="ECO:0007669"/>
    <property type="project" value="InterPro"/>
</dbReference>
<feature type="modified residue" description="Phosphohistidine" evidence="16">
    <location>
        <position position="800"/>
    </location>
</feature>
<name>A0A538TXW5_UNCEI</name>
<dbReference type="PANTHER" id="PTHR45339:SF1">
    <property type="entry name" value="HYBRID SIGNAL TRANSDUCTION HISTIDINE KINASE J"/>
    <property type="match status" value="1"/>
</dbReference>
<dbReference type="InterPro" id="IPR011006">
    <property type="entry name" value="CheY-like_superfamily"/>
</dbReference>
<evidence type="ECO:0000256" key="10">
    <source>
        <dbReference type="ARBA" id="ARBA00022840"/>
    </source>
</evidence>
<dbReference type="EC" id="2.7.13.3" evidence="3"/>
<feature type="domain" description="HPt" evidence="22">
    <location>
        <begin position="761"/>
        <end position="858"/>
    </location>
</feature>
<evidence type="ECO:0000256" key="11">
    <source>
        <dbReference type="ARBA" id="ARBA00022989"/>
    </source>
</evidence>
<dbReference type="SUPFAM" id="SSF55874">
    <property type="entry name" value="ATPase domain of HSP90 chaperone/DNA topoisomerase II/histidine kinase"/>
    <property type="match status" value="1"/>
</dbReference>
<evidence type="ECO:0000256" key="2">
    <source>
        <dbReference type="ARBA" id="ARBA00004651"/>
    </source>
</evidence>
<evidence type="ECO:0000313" key="23">
    <source>
        <dbReference type="EMBL" id="TMQ68359.1"/>
    </source>
</evidence>
<dbReference type="Proteomes" id="UP000316609">
    <property type="component" value="Unassembled WGS sequence"/>
</dbReference>
<dbReference type="InterPro" id="IPR013767">
    <property type="entry name" value="PAS_fold"/>
</dbReference>
<dbReference type="Pfam" id="PF02518">
    <property type="entry name" value="HATPase_c"/>
    <property type="match status" value="1"/>
</dbReference>
<dbReference type="PROSITE" id="PS50894">
    <property type="entry name" value="HPT"/>
    <property type="match status" value="1"/>
</dbReference>
<evidence type="ECO:0000313" key="24">
    <source>
        <dbReference type="Proteomes" id="UP000316609"/>
    </source>
</evidence>
<feature type="domain" description="Histidine kinase" evidence="19">
    <location>
        <begin position="178"/>
        <end position="399"/>
    </location>
</feature>
<dbReference type="SUPFAM" id="SSF55785">
    <property type="entry name" value="PYP-like sensor domain (PAS domain)"/>
    <property type="match status" value="1"/>
</dbReference>
<dbReference type="GO" id="GO:0006355">
    <property type="term" value="P:regulation of DNA-templated transcription"/>
    <property type="evidence" value="ECO:0007669"/>
    <property type="project" value="InterPro"/>
</dbReference>
<dbReference type="PROSITE" id="PS50109">
    <property type="entry name" value="HIS_KIN"/>
    <property type="match status" value="1"/>
</dbReference>
<dbReference type="SMART" id="SM00388">
    <property type="entry name" value="HisKA"/>
    <property type="match status" value="1"/>
</dbReference>
<feature type="region of interest" description="Disordered" evidence="18">
    <location>
        <begin position="1"/>
        <end position="32"/>
    </location>
</feature>
<dbReference type="InterPro" id="IPR036097">
    <property type="entry name" value="HisK_dim/P_sf"/>
</dbReference>
<dbReference type="SUPFAM" id="SSF52172">
    <property type="entry name" value="CheY-like"/>
    <property type="match status" value="2"/>
</dbReference>
<evidence type="ECO:0000256" key="1">
    <source>
        <dbReference type="ARBA" id="ARBA00000085"/>
    </source>
</evidence>
<protein>
    <recommendedName>
        <fullName evidence="15">Sensory/regulatory protein RpfC</fullName>
        <ecNumber evidence="3">2.7.13.3</ecNumber>
    </recommendedName>
</protein>
<feature type="modified residue" description="4-aspartylphosphate" evidence="17">
    <location>
        <position position="622"/>
    </location>
</feature>
<evidence type="ECO:0000256" key="7">
    <source>
        <dbReference type="ARBA" id="ARBA00022692"/>
    </source>
</evidence>
<evidence type="ECO:0000256" key="5">
    <source>
        <dbReference type="ARBA" id="ARBA00022553"/>
    </source>
</evidence>
<feature type="domain" description="PAS" evidence="21">
    <location>
        <begin position="28"/>
        <end position="99"/>
    </location>
</feature>
<dbReference type="Gene3D" id="3.40.50.2300">
    <property type="match status" value="2"/>
</dbReference>
<evidence type="ECO:0000256" key="14">
    <source>
        <dbReference type="ARBA" id="ARBA00064003"/>
    </source>
</evidence>
<evidence type="ECO:0000259" key="20">
    <source>
        <dbReference type="PROSITE" id="PS50110"/>
    </source>
</evidence>
<dbReference type="Gene3D" id="1.10.287.130">
    <property type="match status" value="1"/>
</dbReference>
<dbReference type="SUPFAM" id="SSF47384">
    <property type="entry name" value="Homodimeric domain of signal transducing histidine kinase"/>
    <property type="match status" value="1"/>
</dbReference>
<dbReference type="NCBIfam" id="TIGR00229">
    <property type="entry name" value="sensory_box"/>
    <property type="match status" value="1"/>
</dbReference>
<dbReference type="Gene3D" id="1.20.120.160">
    <property type="entry name" value="HPT domain"/>
    <property type="match status" value="1"/>
</dbReference>
<dbReference type="PROSITE" id="PS50112">
    <property type="entry name" value="PAS"/>
    <property type="match status" value="1"/>
</dbReference>
<keyword evidence="11" id="KW-1133">Transmembrane helix</keyword>
<dbReference type="InterPro" id="IPR001789">
    <property type="entry name" value="Sig_transdc_resp-reg_receiver"/>
</dbReference>
<keyword evidence="6" id="KW-0808">Transferase</keyword>
<evidence type="ECO:0000256" key="3">
    <source>
        <dbReference type="ARBA" id="ARBA00012438"/>
    </source>
</evidence>
<evidence type="ECO:0000256" key="12">
    <source>
        <dbReference type="ARBA" id="ARBA00023012"/>
    </source>
</evidence>
<dbReference type="EMBL" id="VBOY01000011">
    <property type="protein sequence ID" value="TMQ68359.1"/>
    <property type="molecule type" value="Genomic_DNA"/>
</dbReference>
<feature type="region of interest" description="Disordered" evidence="18">
    <location>
        <begin position="698"/>
        <end position="738"/>
    </location>
</feature>
<dbReference type="InterPro" id="IPR036890">
    <property type="entry name" value="HATPase_C_sf"/>
</dbReference>
<dbReference type="AlphaFoldDB" id="A0A538TXW5"/>